<protein>
    <submittedName>
        <fullName evidence="4">Response regulator receiver domain-containing protein</fullName>
    </submittedName>
</protein>
<dbReference type="EMBL" id="FUWH01000007">
    <property type="protein sequence ID" value="SJZ97691.1"/>
    <property type="molecule type" value="Genomic_DNA"/>
</dbReference>
<sequence length="111" mass="12335">MKRVLIIDDELDLCLLLKVHLTRKNYDVSLAHTLKEGIAKATQLSPDVLLLDNNLPDGMGWKIVDQLLAVNPAMKITLMSAFKSAHEAEVNDSVIKVLEKPVKLADIDSFL</sequence>
<evidence type="ECO:0000313" key="5">
    <source>
        <dbReference type="Proteomes" id="UP000190888"/>
    </source>
</evidence>
<dbReference type="InterPro" id="IPR001789">
    <property type="entry name" value="Sig_transdc_resp-reg_receiver"/>
</dbReference>
<dbReference type="SMART" id="SM00448">
    <property type="entry name" value="REC"/>
    <property type="match status" value="1"/>
</dbReference>
<dbReference type="OrthoDB" id="9789181at2"/>
<gene>
    <name evidence="4" type="ORF">SAMN04488132_10796</name>
</gene>
<keyword evidence="1 2" id="KW-0597">Phosphoprotein</keyword>
<dbReference type="PROSITE" id="PS50110">
    <property type="entry name" value="RESPONSE_REGULATORY"/>
    <property type="match status" value="1"/>
</dbReference>
<dbReference type="InterPro" id="IPR050595">
    <property type="entry name" value="Bact_response_regulator"/>
</dbReference>
<evidence type="ECO:0000313" key="4">
    <source>
        <dbReference type="EMBL" id="SJZ97691.1"/>
    </source>
</evidence>
<evidence type="ECO:0000259" key="3">
    <source>
        <dbReference type="PROSITE" id="PS50110"/>
    </source>
</evidence>
<dbReference type="PANTHER" id="PTHR44591">
    <property type="entry name" value="STRESS RESPONSE REGULATOR PROTEIN 1"/>
    <property type="match status" value="1"/>
</dbReference>
<keyword evidence="5" id="KW-1185">Reference proteome</keyword>
<dbReference type="Proteomes" id="UP000190888">
    <property type="component" value="Unassembled WGS sequence"/>
</dbReference>
<name>A0A1T4Q2E9_9BACT</name>
<accession>A0A1T4Q2E9</accession>
<dbReference type="InterPro" id="IPR011006">
    <property type="entry name" value="CheY-like_superfamily"/>
</dbReference>
<reference evidence="4 5" key="1">
    <citation type="submission" date="2017-02" db="EMBL/GenBank/DDBJ databases">
        <authorList>
            <person name="Peterson S.W."/>
        </authorList>
    </citation>
    <scope>NUCLEOTIDE SEQUENCE [LARGE SCALE GENOMIC DNA]</scope>
    <source>
        <strain evidence="4 5">DSM 22335</strain>
    </source>
</reference>
<dbReference type="PANTHER" id="PTHR44591:SF3">
    <property type="entry name" value="RESPONSE REGULATORY DOMAIN-CONTAINING PROTEIN"/>
    <property type="match status" value="1"/>
</dbReference>
<feature type="modified residue" description="4-aspartylphosphate" evidence="2">
    <location>
        <position position="52"/>
    </location>
</feature>
<dbReference type="Gene3D" id="3.40.50.2300">
    <property type="match status" value="1"/>
</dbReference>
<feature type="domain" description="Response regulatory" evidence="3">
    <location>
        <begin position="3"/>
        <end position="111"/>
    </location>
</feature>
<evidence type="ECO:0000256" key="1">
    <source>
        <dbReference type="ARBA" id="ARBA00022553"/>
    </source>
</evidence>
<proteinExistence type="predicted"/>
<organism evidence="4 5">
    <name type="scientific">Sediminibacterium ginsengisoli</name>
    <dbReference type="NCBI Taxonomy" id="413434"/>
    <lineage>
        <taxon>Bacteria</taxon>
        <taxon>Pseudomonadati</taxon>
        <taxon>Bacteroidota</taxon>
        <taxon>Chitinophagia</taxon>
        <taxon>Chitinophagales</taxon>
        <taxon>Chitinophagaceae</taxon>
        <taxon>Sediminibacterium</taxon>
    </lineage>
</organism>
<dbReference type="RefSeq" id="WP_078831872.1">
    <property type="nucleotide sequence ID" value="NZ_FUWH01000007.1"/>
</dbReference>
<dbReference type="Pfam" id="PF00072">
    <property type="entry name" value="Response_reg"/>
    <property type="match status" value="1"/>
</dbReference>
<dbReference type="AlphaFoldDB" id="A0A1T4Q2E9"/>
<dbReference type="GO" id="GO:0000160">
    <property type="term" value="P:phosphorelay signal transduction system"/>
    <property type="evidence" value="ECO:0007669"/>
    <property type="project" value="InterPro"/>
</dbReference>
<dbReference type="STRING" id="413434.SAMN04488132_10796"/>
<dbReference type="SUPFAM" id="SSF52172">
    <property type="entry name" value="CheY-like"/>
    <property type="match status" value="1"/>
</dbReference>
<evidence type="ECO:0000256" key="2">
    <source>
        <dbReference type="PROSITE-ProRule" id="PRU00169"/>
    </source>
</evidence>